<organism evidence="3 4">
    <name type="scientific">candidate division KSB3 bacterium</name>
    <dbReference type="NCBI Taxonomy" id="2044937"/>
    <lineage>
        <taxon>Bacteria</taxon>
        <taxon>candidate division KSB3</taxon>
    </lineage>
</organism>
<evidence type="ECO:0000256" key="1">
    <source>
        <dbReference type="SAM" id="Phobius"/>
    </source>
</evidence>
<evidence type="ECO:0000313" key="4">
    <source>
        <dbReference type="Proteomes" id="UP000649604"/>
    </source>
</evidence>
<dbReference type="InterPro" id="IPR013830">
    <property type="entry name" value="SGNH_hydro"/>
</dbReference>
<name>A0A9D5JU83_9BACT</name>
<dbReference type="CDD" id="cd00229">
    <property type="entry name" value="SGNH_hydrolase"/>
    <property type="match status" value="1"/>
</dbReference>
<sequence length="419" mass="48534">MLLLAFTSKKHLNVLLLGLSTLLSLICLEISLRYLAPPVLLGVGTEHTSKAALYGWALPPNTRMQFVNPDNGKLSYFTTNSQGWKDVEHPIQKPDGMFRILCIGDSNTYGVVPLEDLYTRKLEQLLQDHGMQNVEVISIGLGGWGTDQALEALLTEGMLYEPDIVIYQFCGNDVIDNLSPYEFTPPDAVHWKKPFTYELRKGTLIKQMRDRPQTSQPVWEEMERVIRKSAVIHNFKRVKQQLDWFQEPSEPEHRDQIAYEALKTTHFWEQYPFDPTSPYFKYHAGEASPELQDAWALLEALLIRMKTIVEQHNATFIVFSEESDEGKRRWNLHWERIATSGNADFIVWKGNTYLIDWKRPLKELEKICRTRGIPLIKPQRIYERYEYDPHPNAIGNLRMAEDMKEFLVDFLAGKESLSS</sequence>
<dbReference type="InterPro" id="IPR036514">
    <property type="entry name" value="SGNH_hydro_sf"/>
</dbReference>
<comment type="caution">
    <text evidence="3">The sequence shown here is derived from an EMBL/GenBank/DDBJ whole genome shotgun (WGS) entry which is preliminary data.</text>
</comment>
<evidence type="ECO:0000313" key="3">
    <source>
        <dbReference type="EMBL" id="MBD3324022.1"/>
    </source>
</evidence>
<dbReference type="Pfam" id="PF13472">
    <property type="entry name" value="Lipase_GDSL_2"/>
    <property type="match status" value="1"/>
</dbReference>
<dbReference type="AlphaFoldDB" id="A0A9D5JU83"/>
<gene>
    <name evidence="3" type="ORF">GF339_05520</name>
</gene>
<reference evidence="3" key="1">
    <citation type="submission" date="2019-11" db="EMBL/GenBank/DDBJ databases">
        <title>Microbial mats filling the niche in hypersaline microbial mats.</title>
        <authorList>
            <person name="Wong H.L."/>
            <person name="Macleod F.I."/>
            <person name="White R.A. III"/>
            <person name="Burns B.P."/>
        </authorList>
    </citation>
    <scope>NUCLEOTIDE SEQUENCE</scope>
    <source>
        <strain evidence="3">Rbin_158</strain>
    </source>
</reference>
<accession>A0A9D5JU83</accession>
<keyword evidence="1" id="KW-0472">Membrane</keyword>
<proteinExistence type="predicted"/>
<keyword evidence="1" id="KW-1133">Transmembrane helix</keyword>
<evidence type="ECO:0000259" key="2">
    <source>
        <dbReference type="Pfam" id="PF13472"/>
    </source>
</evidence>
<dbReference type="SUPFAM" id="SSF52266">
    <property type="entry name" value="SGNH hydrolase"/>
    <property type="match status" value="1"/>
</dbReference>
<dbReference type="Proteomes" id="UP000649604">
    <property type="component" value="Unassembled WGS sequence"/>
</dbReference>
<dbReference type="EMBL" id="WJJP01000175">
    <property type="protein sequence ID" value="MBD3324022.1"/>
    <property type="molecule type" value="Genomic_DNA"/>
</dbReference>
<feature type="domain" description="SGNH hydrolase-type esterase" evidence="2">
    <location>
        <begin position="102"/>
        <end position="214"/>
    </location>
</feature>
<protein>
    <recommendedName>
        <fullName evidence="2">SGNH hydrolase-type esterase domain-containing protein</fullName>
    </recommendedName>
</protein>
<feature type="transmembrane region" description="Helical" evidence="1">
    <location>
        <begin position="12"/>
        <end position="36"/>
    </location>
</feature>
<dbReference type="Gene3D" id="3.40.50.1110">
    <property type="entry name" value="SGNH hydrolase"/>
    <property type="match status" value="1"/>
</dbReference>
<keyword evidence="1" id="KW-0812">Transmembrane</keyword>